<keyword evidence="3 14" id="KW-0812">Transmembrane</keyword>
<evidence type="ECO:0000256" key="9">
    <source>
        <dbReference type="ARBA" id="ARBA00023170"/>
    </source>
</evidence>
<dbReference type="GO" id="GO:0004888">
    <property type="term" value="F:transmembrane signaling receptor activity"/>
    <property type="evidence" value="ECO:0007669"/>
    <property type="project" value="InterPro"/>
</dbReference>
<keyword evidence="5" id="KW-0770">Synapse</keyword>
<gene>
    <name evidence="17" type="ORF">GPM918_LOCUS8695</name>
    <name evidence="18" type="ORF">OVA965_LOCUS34680</name>
    <name evidence="19" type="ORF">SRO942_LOCUS8697</name>
    <name evidence="20" type="ORF">TMI583_LOCUS35617</name>
</gene>
<evidence type="ECO:0000256" key="11">
    <source>
        <dbReference type="ARBA" id="ARBA00023286"/>
    </source>
</evidence>
<dbReference type="EMBL" id="CAJOBC010001543">
    <property type="protein sequence ID" value="CAF3684504.1"/>
    <property type="molecule type" value="Genomic_DNA"/>
</dbReference>
<keyword evidence="12 14" id="KW-0407">Ion channel</keyword>
<evidence type="ECO:0000256" key="5">
    <source>
        <dbReference type="ARBA" id="ARBA00023018"/>
    </source>
</evidence>
<evidence type="ECO:0000313" key="19">
    <source>
        <dbReference type="EMBL" id="CAF3684504.1"/>
    </source>
</evidence>
<evidence type="ECO:0000256" key="2">
    <source>
        <dbReference type="ARBA" id="ARBA00022475"/>
    </source>
</evidence>
<comment type="subcellular location">
    <subcellularLocation>
        <location evidence="13">Synaptic cell membrane</location>
        <topology evidence="13">Multi-pass membrane protein</topology>
    </subcellularLocation>
</comment>
<dbReference type="OrthoDB" id="5975154at2759"/>
<dbReference type="InterPro" id="IPR002394">
    <property type="entry name" value="Nicotinic_acetylcholine_rcpt"/>
</dbReference>
<dbReference type="AlphaFoldDB" id="A0A813ZPZ4"/>
<dbReference type="InterPro" id="IPR036734">
    <property type="entry name" value="Neur_chan_lig-bd_sf"/>
</dbReference>
<dbReference type="InterPro" id="IPR038050">
    <property type="entry name" value="Neuro_actylchol_rec"/>
</dbReference>
<keyword evidence="2" id="KW-1003">Cell membrane</keyword>
<dbReference type="PRINTS" id="PR00252">
    <property type="entry name" value="NRIONCHANNEL"/>
</dbReference>
<dbReference type="EMBL" id="CAJNOQ010001543">
    <property type="protein sequence ID" value="CAF0902173.1"/>
    <property type="molecule type" value="Genomic_DNA"/>
</dbReference>
<dbReference type="Gene3D" id="1.20.58.390">
    <property type="entry name" value="Neurotransmitter-gated ion-channel transmembrane domain"/>
    <property type="match status" value="1"/>
</dbReference>
<evidence type="ECO:0000256" key="13">
    <source>
        <dbReference type="ARBA" id="ARBA00034099"/>
    </source>
</evidence>
<dbReference type="Gene3D" id="2.70.170.10">
    <property type="entry name" value="Neurotransmitter-gated ion-channel ligand-binding domain"/>
    <property type="match status" value="1"/>
</dbReference>
<reference evidence="17" key="1">
    <citation type="submission" date="2021-02" db="EMBL/GenBank/DDBJ databases">
        <authorList>
            <person name="Nowell W R."/>
        </authorList>
    </citation>
    <scope>NUCLEOTIDE SEQUENCE</scope>
</reference>
<keyword evidence="11" id="KW-1071">Ligand-gated ion channel</keyword>
<evidence type="ECO:0000256" key="8">
    <source>
        <dbReference type="ARBA" id="ARBA00023157"/>
    </source>
</evidence>
<dbReference type="Pfam" id="PF02931">
    <property type="entry name" value="Neur_chan_LBD"/>
    <property type="match status" value="1"/>
</dbReference>
<evidence type="ECO:0000256" key="6">
    <source>
        <dbReference type="ARBA" id="ARBA00023065"/>
    </source>
</evidence>
<feature type="transmembrane region" description="Helical" evidence="14">
    <location>
        <begin position="228"/>
        <end position="261"/>
    </location>
</feature>
<keyword evidence="1 14" id="KW-0813">Transport</keyword>
<dbReference type="CDD" id="cd19051">
    <property type="entry name" value="LGIC_TM_cation"/>
    <property type="match status" value="1"/>
</dbReference>
<dbReference type="EMBL" id="CAJOBA010051235">
    <property type="protein sequence ID" value="CAF4242598.1"/>
    <property type="molecule type" value="Genomic_DNA"/>
</dbReference>
<comment type="caution">
    <text evidence="14">Lacks conserved residue(s) required for the propagation of feature annotation.</text>
</comment>
<evidence type="ECO:0000313" key="18">
    <source>
        <dbReference type="EMBL" id="CAF1447279.1"/>
    </source>
</evidence>
<evidence type="ECO:0000256" key="1">
    <source>
        <dbReference type="ARBA" id="ARBA00022448"/>
    </source>
</evidence>
<keyword evidence="21" id="KW-1185">Reference proteome</keyword>
<dbReference type="SUPFAM" id="SSF90112">
    <property type="entry name" value="Neurotransmitter-gated ion-channel transmembrane pore"/>
    <property type="match status" value="1"/>
</dbReference>
<evidence type="ECO:0000313" key="21">
    <source>
        <dbReference type="Proteomes" id="UP000663829"/>
    </source>
</evidence>
<keyword evidence="6 14" id="KW-0406">Ion transport</keyword>
<evidence type="ECO:0000256" key="7">
    <source>
        <dbReference type="ARBA" id="ARBA00023136"/>
    </source>
</evidence>
<protein>
    <submittedName>
        <fullName evidence="17">Uncharacterized protein</fullName>
    </submittedName>
</protein>
<dbReference type="InterPro" id="IPR036719">
    <property type="entry name" value="Neuro-gated_channel_TM_sf"/>
</dbReference>
<comment type="caution">
    <text evidence="17">The sequence shown here is derived from an EMBL/GenBank/DDBJ whole genome shotgun (WGS) entry which is preliminary data.</text>
</comment>
<evidence type="ECO:0000256" key="12">
    <source>
        <dbReference type="ARBA" id="ARBA00023303"/>
    </source>
</evidence>
<dbReference type="EMBL" id="CAJNOK010029405">
    <property type="protein sequence ID" value="CAF1447279.1"/>
    <property type="molecule type" value="Genomic_DNA"/>
</dbReference>
<dbReference type="InterPro" id="IPR006029">
    <property type="entry name" value="Neurotrans-gated_channel_TM"/>
</dbReference>
<dbReference type="InterPro" id="IPR006202">
    <property type="entry name" value="Neur_chan_lig-bd"/>
</dbReference>
<dbReference type="InterPro" id="IPR018000">
    <property type="entry name" value="Neurotransmitter_ion_chnl_CS"/>
</dbReference>
<dbReference type="Proteomes" id="UP000682733">
    <property type="component" value="Unassembled WGS sequence"/>
</dbReference>
<evidence type="ECO:0000256" key="4">
    <source>
        <dbReference type="ARBA" id="ARBA00022989"/>
    </source>
</evidence>
<evidence type="ECO:0000313" key="20">
    <source>
        <dbReference type="EMBL" id="CAF4242598.1"/>
    </source>
</evidence>
<dbReference type="GO" id="GO:0022848">
    <property type="term" value="F:acetylcholine-gated monoatomic cation-selective channel activity"/>
    <property type="evidence" value="ECO:0007669"/>
    <property type="project" value="InterPro"/>
</dbReference>
<feature type="domain" description="Neurotransmitter-gated ion-channel transmembrane" evidence="16">
    <location>
        <begin position="237"/>
        <end position="443"/>
    </location>
</feature>
<dbReference type="InterPro" id="IPR006201">
    <property type="entry name" value="Neur_channel"/>
</dbReference>
<accession>A0A813ZPZ4</accession>
<feature type="transmembrane region" description="Helical" evidence="14">
    <location>
        <begin position="189"/>
        <end position="207"/>
    </location>
</feature>
<feature type="domain" description="Neurotransmitter-gated ion-channel ligand-binding" evidence="15">
    <location>
        <begin position="29"/>
        <end position="186"/>
    </location>
</feature>
<sequence length="469" mass="54047">MCYRKCTSTTICETCQQQYPTNTTNMPDEQRLFYNLMRSYEKAVRPVRKATDAVVVKLGITLTQIMDIEWKDVFFKWSPDDYNRLKKFRIPCRYIWLPDIVLYNSADDYTQGYMQSLAMIEHDGTVFWPPIVKFRSTCKIDITWFPFDDQLCFLKFGSWTYDSTQITLVNRSEGVDMTNYVDNESGEKVSLGLTVLLAFSVFMLLIAESMPATSEFIPLIGEKIINEIYLLYTEGFVPILGIYFTIVMGLTSCSVLLAVMILNIHLYGSSLTPVPKLLRKLLFIRMAPVLCVKLHRSVISAKEQKNSRSSTQKRSSTTVYNAVFLSEQDLINDRHTFSSTYLNSNHINTMTATTAEDIDYSALNATKHYVPEFKHPNTNSTSTIHTLQECKRLLGELNRIILSDRPEKVEEDEIMRDWQNVALVIDRLLFYTYIVLTLLVTLITLVIAPLLKTIPLLPEERQLNLTKFT</sequence>
<keyword evidence="4 14" id="KW-1133">Transmembrane helix</keyword>
<feature type="transmembrane region" description="Helical" evidence="14">
    <location>
        <begin position="428"/>
        <end position="451"/>
    </location>
</feature>
<keyword evidence="9" id="KW-0675">Receptor</keyword>
<evidence type="ECO:0000313" key="17">
    <source>
        <dbReference type="EMBL" id="CAF0902173.1"/>
    </source>
</evidence>
<dbReference type="Proteomes" id="UP000677228">
    <property type="component" value="Unassembled WGS sequence"/>
</dbReference>
<evidence type="ECO:0000256" key="10">
    <source>
        <dbReference type="ARBA" id="ARBA00023180"/>
    </source>
</evidence>
<dbReference type="CDD" id="cd18997">
    <property type="entry name" value="LGIC_ECD_nAChR"/>
    <property type="match status" value="1"/>
</dbReference>
<dbReference type="PANTHER" id="PTHR18945">
    <property type="entry name" value="NEUROTRANSMITTER GATED ION CHANNEL"/>
    <property type="match status" value="1"/>
</dbReference>
<dbReference type="Pfam" id="PF02932">
    <property type="entry name" value="Neur_chan_memb"/>
    <property type="match status" value="1"/>
</dbReference>
<evidence type="ECO:0000259" key="15">
    <source>
        <dbReference type="Pfam" id="PF02931"/>
    </source>
</evidence>
<dbReference type="SUPFAM" id="SSF63712">
    <property type="entry name" value="Nicotinic receptor ligand binding domain-like"/>
    <property type="match status" value="1"/>
</dbReference>
<evidence type="ECO:0000259" key="16">
    <source>
        <dbReference type="Pfam" id="PF02932"/>
    </source>
</evidence>
<dbReference type="FunFam" id="2.70.170.10:FF:000028">
    <property type="entry name" value="AcetylCholine Receptor"/>
    <property type="match status" value="1"/>
</dbReference>
<keyword evidence="10" id="KW-0325">Glycoprotein</keyword>
<dbReference type="PROSITE" id="PS00236">
    <property type="entry name" value="NEUROTR_ION_CHANNEL"/>
    <property type="match status" value="1"/>
</dbReference>
<keyword evidence="7 14" id="KW-0472">Membrane</keyword>
<comment type="similarity">
    <text evidence="14">Belongs to the ligand-gated ion channel (TC 1.A.9) family.</text>
</comment>
<organism evidence="17 21">
    <name type="scientific">Didymodactylos carnosus</name>
    <dbReference type="NCBI Taxonomy" id="1234261"/>
    <lineage>
        <taxon>Eukaryota</taxon>
        <taxon>Metazoa</taxon>
        <taxon>Spiralia</taxon>
        <taxon>Gnathifera</taxon>
        <taxon>Rotifera</taxon>
        <taxon>Eurotatoria</taxon>
        <taxon>Bdelloidea</taxon>
        <taxon>Philodinida</taxon>
        <taxon>Philodinidae</taxon>
        <taxon>Didymodactylos</taxon>
    </lineage>
</organism>
<dbReference type="Proteomes" id="UP000681722">
    <property type="component" value="Unassembled WGS sequence"/>
</dbReference>
<keyword evidence="8" id="KW-1015">Disulfide bond</keyword>
<evidence type="ECO:0000256" key="14">
    <source>
        <dbReference type="RuleBase" id="RU000687"/>
    </source>
</evidence>
<evidence type="ECO:0000256" key="3">
    <source>
        <dbReference type="ARBA" id="ARBA00022692"/>
    </source>
</evidence>
<name>A0A813ZPZ4_9BILA</name>
<dbReference type="PRINTS" id="PR00254">
    <property type="entry name" value="NICOTINICR"/>
</dbReference>
<proteinExistence type="inferred from homology"/>
<dbReference type="GO" id="GO:0045211">
    <property type="term" value="C:postsynaptic membrane"/>
    <property type="evidence" value="ECO:0007669"/>
    <property type="project" value="InterPro"/>
</dbReference>
<dbReference type="Proteomes" id="UP000663829">
    <property type="component" value="Unassembled WGS sequence"/>
</dbReference>